<gene>
    <name evidence="1" type="ORF">ACOC_LOCUS12977</name>
</gene>
<dbReference type="SUPFAM" id="SSF57501">
    <property type="entry name" value="Cystine-knot cytokines"/>
    <property type="match status" value="1"/>
</dbReference>
<reference evidence="1 2" key="2">
    <citation type="submission" date="2018-11" db="EMBL/GenBank/DDBJ databases">
        <authorList>
            <consortium name="Pathogen Informatics"/>
        </authorList>
    </citation>
    <scope>NUCLEOTIDE SEQUENCE [LARGE SCALE GENOMIC DNA]</scope>
    <source>
        <strain evidence="1 2">Costa Rica</strain>
    </source>
</reference>
<dbReference type="EMBL" id="UYYA01005365">
    <property type="protein sequence ID" value="VDM64562.1"/>
    <property type="molecule type" value="Genomic_DNA"/>
</dbReference>
<proteinExistence type="predicted"/>
<reference evidence="3" key="1">
    <citation type="submission" date="2017-02" db="UniProtKB">
        <authorList>
            <consortium name="WormBaseParasite"/>
        </authorList>
    </citation>
    <scope>IDENTIFICATION</scope>
</reference>
<protein>
    <submittedName>
        <fullName evidence="1 3">Uncharacterized protein</fullName>
    </submittedName>
</protein>
<dbReference type="InterPro" id="IPR029034">
    <property type="entry name" value="Cystine-knot_cytokine"/>
</dbReference>
<keyword evidence="2" id="KW-1185">Reference proteome</keyword>
<dbReference type="OrthoDB" id="5786576at2759"/>
<accession>A0A0R3Q1R2</accession>
<organism evidence="3">
    <name type="scientific">Angiostrongylus costaricensis</name>
    <name type="common">Nematode worm</name>
    <dbReference type="NCBI Taxonomy" id="334426"/>
    <lineage>
        <taxon>Eukaryota</taxon>
        <taxon>Metazoa</taxon>
        <taxon>Ecdysozoa</taxon>
        <taxon>Nematoda</taxon>
        <taxon>Chromadorea</taxon>
        <taxon>Rhabditida</taxon>
        <taxon>Rhabditina</taxon>
        <taxon>Rhabditomorpha</taxon>
        <taxon>Strongyloidea</taxon>
        <taxon>Metastrongylidae</taxon>
        <taxon>Angiostrongylus</taxon>
    </lineage>
</organism>
<name>A0A0R3Q1R2_ANGCS</name>
<dbReference type="AlphaFoldDB" id="A0A0R3Q1R2"/>
<evidence type="ECO:0000313" key="3">
    <source>
        <dbReference type="WBParaSite" id="ACOC_0001297601-mRNA-1"/>
    </source>
</evidence>
<evidence type="ECO:0000313" key="1">
    <source>
        <dbReference type="EMBL" id="VDM64562.1"/>
    </source>
</evidence>
<sequence length="94" mass="10840">MKRHRPQFGHMANGSFVEVQQDTEHNFEATFVECTDGHHRPPCHGIDTVMCVIVVFFMNVTECYLSRLSLQSWRQPSVPLWTGGEQSYRAEAEL</sequence>
<dbReference type="Proteomes" id="UP000267027">
    <property type="component" value="Unassembled WGS sequence"/>
</dbReference>
<dbReference type="WBParaSite" id="ACOC_0001297601-mRNA-1">
    <property type="protein sequence ID" value="ACOC_0001297601-mRNA-1"/>
    <property type="gene ID" value="ACOC_0001297601"/>
</dbReference>
<evidence type="ECO:0000313" key="2">
    <source>
        <dbReference type="Proteomes" id="UP000267027"/>
    </source>
</evidence>